<dbReference type="OrthoDB" id="9049166at2759"/>
<reference evidence="4" key="1">
    <citation type="submission" date="2025-08" db="UniProtKB">
        <authorList>
            <consortium name="Ensembl"/>
        </authorList>
    </citation>
    <scope>IDENTIFICATION</scope>
</reference>
<dbReference type="GO" id="GO:0051496">
    <property type="term" value="P:positive regulation of stress fiber assembly"/>
    <property type="evidence" value="ECO:0007669"/>
    <property type="project" value="TreeGrafter"/>
</dbReference>
<keyword evidence="5" id="KW-1185">Reference proteome</keyword>
<feature type="compositionally biased region" description="Low complexity" evidence="2">
    <location>
        <begin position="293"/>
        <end position="307"/>
    </location>
</feature>
<feature type="region of interest" description="Disordered" evidence="2">
    <location>
        <begin position="244"/>
        <end position="264"/>
    </location>
</feature>
<dbReference type="PANTHER" id="PTHR15551:SF3">
    <property type="entry name" value="LIM AND CALPONIN HOMOLOGY DOMAINS-CONTAINING PROTEIN 1"/>
    <property type="match status" value="1"/>
</dbReference>
<feature type="domain" description="DUF4757" evidence="3">
    <location>
        <begin position="68"/>
        <end position="195"/>
    </location>
</feature>
<evidence type="ECO:0000256" key="2">
    <source>
        <dbReference type="SAM" id="MobiDB-lite"/>
    </source>
</evidence>
<evidence type="ECO:0000313" key="5">
    <source>
        <dbReference type="Proteomes" id="UP000694559"/>
    </source>
</evidence>
<feature type="coiled-coil region" evidence="1">
    <location>
        <begin position="131"/>
        <end position="216"/>
    </location>
</feature>
<evidence type="ECO:0000256" key="1">
    <source>
        <dbReference type="SAM" id="Coils"/>
    </source>
</evidence>
<feature type="compositionally biased region" description="Low complexity" evidence="2">
    <location>
        <begin position="249"/>
        <end position="262"/>
    </location>
</feature>
<name>A0A8C6YC79_NAJNA</name>
<reference evidence="4" key="2">
    <citation type="submission" date="2025-09" db="UniProtKB">
        <authorList>
            <consortium name="Ensembl"/>
        </authorList>
    </citation>
    <scope>IDENTIFICATION</scope>
</reference>
<organism evidence="4 5">
    <name type="scientific">Naja naja</name>
    <name type="common">Indian cobra</name>
    <dbReference type="NCBI Taxonomy" id="35670"/>
    <lineage>
        <taxon>Eukaryota</taxon>
        <taxon>Metazoa</taxon>
        <taxon>Chordata</taxon>
        <taxon>Craniata</taxon>
        <taxon>Vertebrata</taxon>
        <taxon>Euteleostomi</taxon>
        <taxon>Lepidosauria</taxon>
        <taxon>Squamata</taxon>
        <taxon>Bifurcata</taxon>
        <taxon>Unidentata</taxon>
        <taxon>Episquamata</taxon>
        <taxon>Toxicofera</taxon>
        <taxon>Serpentes</taxon>
        <taxon>Colubroidea</taxon>
        <taxon>Elapidae</taxon>
        <taxon>Elapinae</taxon>
        <taxon>Naja</taxon>
    </lineage>
</organism>
<feature type="region of interest" description="Disordered" evidence="2">
    <location>
        <begin position="291"/>
        <end position="322"/>
    </location>
</feature>
<dbReference type="Proteomes" id="UP000694559">
    <property type="component" value="Unplaced"/>
</dbReference>
<sequence>MDSSFSVLVTDSVGAEPICGDISPSLATQAAFTPEHRRCSTAGSAQEDVRSAVDKNISGLRVIQREMRKRLEINRKQFATRKADPLQISSCRTPVSDDAESASMFDMRCPDEGAVNQPHSKDRHEKLQIIQHQLKEDEDQWQDDLARWKNRRRSASQDLLKKEAERKKMEQLLTGGEGSNERRKSIKTYREIVEEKEKRERELHEAYKNARSQEEADRILQHYIERFTISEAVLERLEMPKLLERSHSAEPNSSSPSKDSNPLRYLRQQSLPAPKFTAKFEATIIPISGLEASTSTSSPSSSRPSGSMAMPLVTPKPYSQPKDTQEILRNFKVDGKISMNGEASNGVEDEPDKECSAFLFEPSPSLSTKSDHVVESHRGSMEGSTDSTPPEPVQKSLIEHDVHREQVDSFTEEAEPASRKDGTDLEEPFLGRRLQMGLLKYSKQSSKQLKVELWGPWSPLSLVAFLQMFHYPPPLCTSHFILAPMM</sequence>
<dbReference type="GO" id="GO:0051893">
    <property type="term" value="P:regulation of focal adhesion assembly"/>
    <property type="evidence" value="ECO:0007669"/>
    <property type="project" value="TreeGrafter"/>
</dbReference>
<keyword evidence="1" id="KW-0175">Coiled coil</keyword>
<dbReference type="GO" id="GO:0001725">
    <property type="term" value="C:stress fiber"/>
    <property type="evidence" value="ECO:0007669"/>
    <property type="project" value="TreeGrafter"/>
</dbReference>
<dbReference type="GO" id="GO:0032034">
    <property type="term" value="F:myosin II head/neck binding"/>
    <property type="evidence" value="ECO:0007669"/>
    <property type="project" value="TreeGrafter"/>
</dbReference>
<evidence type="ECO:0000259" key="3">
    <source>
        <dbReference type="Pfam" id="PF15949"/>
    </source>
</evidence>
<dbReference type="InterPro" id="IPR031865">
    <property type="entry name" value="DUF4757"/>
</dbReference>
<dbReference type="Pfam" id="PF15949">
    <property type="entry name" value="DUF4757"/>
    <property type="match status" value="1"/>
</dbReference>
<dbReference type="AlphaFoldDB" id="A0A8C6YC79"/>
<evidence type="ECO:0000313" key="4">
    <source>
        <dbReference type="Ensembl" id="ENSNNAP00000027370.1"/>
    </source>
</evidence>
<dbReference type="Ensembl" id="ENSNNAT00000028674.1">
    <property type="protein sequence ID" value="ENSNNAP00000027370.1"/>
    <property type="gene ID" value="ENSNNAG00000017714.1"/>
</dbReference>
<protein>
    <recommendedName>
        <fullName evidence="3">DUF4757 domain-containing protein</fullName>
    </recommendedName>
</protein>
<dbReference type="GeneTree" id="ENSGT00950000183159"/>
<proteinExistence type="predicted"/>
<accession>A0A8C6YC79</accession>
<dbReference type="PANTHER" id="PTHR15551">
    <property type="entry name" value="LIM DOMAIN ONLY 7"/>
    <property type="match status" value="1"/>
</dbReference>